<accession>A0A3A6U5H8</accession>
<dbReference type="OrthoDB" id="5572566at2"/>
<name>A0A3A6U5H8_9GAMM</name>
<organism evidence="1 2">
    <name type="scientific">Parashewanella spongiae</name>
    <dbReference type="NCBI Taxonomy" id="342950"/>
    <lineage>
        <taxon>Bacteria</taxon>
        <taxon>Pseudomonadati</taxon>
        <taxon>Pseudomonadota</taxon>
        <taxon>Gammaproteobacteria</taxon>
        <taxon>Alteromonadales</taxon>
        <taxon>Shewanellaceae</taxon>
        <taxon>Parashewanella</taxon>
    </lineage>
</organism>
<dbReference type="AlphaFoldDB" id="A0A3A6U5H8"/>
<dbReference type="RefSeq" id="WP_121851868.1">
    <property type="nucleotide sequence ID" value="NZ_CP037952.1"/>
</dbReference>
<evidence type="ECO:0000313" key="1">
    <source>
        <dbReference type="EMBL" id="RJY19273.1"/>
    </source>
</evidence>
<reference evidence="1 2" key="1">
    <citation type="submission" date="2018-09" db="EMBL/GenBank/DDBJ databases">
        <title>Phylogeny of the Shewanellaceae, and recommendation for two new genera, Pseudoshewanella and Parashewanella.</title>
        <authorList>
            <person name="Wang G."/>
        </authorList>
    </citation>
    <scope>NUCLEOTIDE SEQUENCE [LARGE SCALE GENOMIC DNA]</scope>
    <source>
        <strain evidence="1 2">KCTC 22492</strain>
    </source>
</reference>
<dbReference type="Proteomes" id="UP000273022">
    <property type="component" value="Unassembled WGS sequence"/>
</dbReference>
<sequence>MKLIKIPYTAACQITDVYEANTNFLSIVAQNDCTPYDAINEGLEKELFSDTVTFLAHGLPFREAIWWAVCCAKHRTDWSIPEKQAIDAAESWVFNPDESSRRLAEKTAAAAGLETGAGWAAQAAFWSGGSMLAVDAPIIPPPSNLYAQAVAGCINLSAVHPDGENAKSNYLTFIEIGLRIAQGGNGKL</sequence>
<gene>
    <name evidence="1" type="ORF">D5R81_01370</name>
</gene>
<keyword evidence="2" id="KW-1185">Reference proteome</keyword>
<protein>
    <submittedName>
        <fullName evidence="1">Twin-arginine translocation pathway signal</fullName>
    </submittedName>
</protein>
<dbReference type="InterPro" id="IPR053855">
    <property type="entry name" value="DUF6931"/>
</dbReference>
<dbReference type="EMBL" id="QYYH01000005">
    <property type="protein sequence ID" value="RJY19273.1"/>
    <property type="molecule type" value="Genomic_DNA"/>
</dbReference>
<evidence type="ECO:0000313" key="2">
    <source>
        <dbReference type="Proteomes" id="UP000273022"/>
    </source>
</evidence>
<proteinExistence type="predicted"/>
<comment type="caution">
    <text evidence="1">The sequence shown here is derived from an EMBL/GenBank/DDBJ whole genome shotgun (WGS) entry which is preliminary data.</text>
</comment>
<dbReference type="Pfam" id="PF22011">
    <property type="entry name" value="DUF6931"/>
    <property type="match status" value="1"/>
</dbReference>